<dbReference type="PANTHER" id="PTHR14119">
    <property type="entry name" value="HYDROLASE"/>
    <property type="match status" value="1"/>
</dbReference>
<reference evidence="3" key="1">
    <citation type="submission" date="2015-08" db="EMBL/GenBank/DDBJ databases">
        <authorList>
            <person name="Babu N.S."/>
            <person name="Beckwith C.J."/>
            <person name="Beseler K.G."/>
            <person name="Brison A."/>
            <person name="Carone J.V."/>
            <person name="Caskin T.P."/>
            <person name="Diamond M."/>
            <person name="Durham M.E."/>
            <person name="Foxe J.M."/>
            <person name="Go M."/>
            <person name="Henderson B.A."/>
            <person name="Jones I.B."/>
            <person name="McGettigan J.A."/>
            <person name="Micheletti S.J."/>
            <person name="Nasrallah M.E."/>
            <person name="Ortiz D."/>
            <person name="Piller C.R."/>
            <person name="Privatt S.R."/>
            <person name="Schneider S.L."/>
            <person name="Sharp S."/>
            <person name="Smith T.C."/>
            <person name="Stanton J.D."/>
            <person name="Ullery H.E."/>
            <person name="Wilson R.J."/>
            <person name="Serrano M.G."/>
            <person name="Buck G."/>
            <person name="Lee V."/>
            <person name="Wang Y."/>
            <person name="Carvalho R."/>
            <person name="Voegtly L."/>
            <person name="Shi R."/>
            <person name="Duckworth R."/>
            <person name="Johnson A."/>
            <person name="Loviza R."/>
            <person name="Walstead R."/>
            <person name="Shah Z."/>
            <person name="Kiflezghi M."/>
            <person name="Wade K."/>
            <person name="Ball S.L."/>
            <person name="Bradley K.W."/>
            <person name="Asai D.J."/>
            <person name="Bowman C.A."/>
            <person name="Russell D.A."/>
            <person name="Pope W.H."/>
            <person name="Jacobs-Sera D."/>
            <person name="Hendrix R.W."/>
            <person name="Hatfull G.F."/>
        </authorList>
    </citation>
    <scope>NUCLEOTIDE SEQUENCE</scope>
</reference>
<name>A0A1D1ZU57_AUXPR</name>
<sequence length="255" mass="28146">GGFTSASRIRWGTQVFALPKRQRNMHALRGAPFRASVISRHLAPALQARPESVAAMATAARSSLGRIALGDTALFVCDIQERFREAIQGFPAVVDVSRRMIRAAEVFQIPVIVTEQYPKALGKTVSELTEVLPKDAQVFEKTKFSMLIDEVSEFLTRRDDIKRILIVGIEAHVCVLQTTLELLDRGYEVHILTDAVSSRYALDRSTALHRLSKAGAILTTSETASFQLMGNTTYPNFKAISALFKEKKADSLPGL</sequence>
<evidence type="ECO:0000259" key="2">
    <source>
        <dbReference type="Pfam" id="PF00857"/>
    </source>
</evidence>
<dbReference type="InterPro" id="IPR050993">
    <property type="entry name" value="Isochorismatase_domain"/>
</dbReference>
<evidence type="ECO:0000256" key="1">
    <source>
        <dbReference type="ARBA" id="ARBA00006336"/>
    </source>
</evidence>
<dbReference type="EMBL" id="GDKF01008347">
    <property type="protein sequence ID" value="JAT70275.1"/>
    <property type="molecule type" value="Transcribed_RNA"/>
</dbReference>
<evidence type="ECO:0000313" key="3">
    <source>
        <dbReference type="EMBL" id="JAT70275.1"/>
    </source>
</evidence>
<dbReference type="PANTHER" id="PTHR14119:SF3">
    <property type="entry name" value="ISOCHORISMATASE DOMAIN-CONTAINING PROTEIN 2"/>
    <property type="match status" value="1"/>
</dbReference>
<proteinExistence type="inferred from homology"/>
<dbReference type="SUPFAM" id="SSF52499">
    <property type="entry name" value="Isochorismatase-like hydrolases"/>
    <property type="match status" value="1"/>
</dbReference>
<feature type="domain" description="Isochorismatase-like" evidence="2">
    <location>
        <begin position="72"/>
        <end position="222"/>
    </location>
</feature>
<dbReference type="Gene3D" id="3.40.50.850">
    <property type="entry name" value="Isochorismatase-like"/>
    <property type="match status" value="1"/>
</dbReference>
<protein>
    <recommendedName>
        <fullName evidence="2">Isochorismatase-like domain-containing protein</fullName>
    </recommendedName>
</protein>
<feature type="non-terminal residue" evidence="3">
    <location>
        <position position="1"/>
    </location>
</feature>
<organism evidence="3">
    <name type="scientific">Auxenochlorella protothecoides</name>
    <name type="common">Green microalga</name>
    <name type="synonym">Chlorella protothecoides</name>
    <dbReference type="NCBI Taxonomy" id="3075"/>
    <lineage>
        <taxon>Eukaryota</taxon>
        <taxon>Viridiplantae</taxon>
        <taxon>Chlorophyta</taxon>
        <taxon>core chlorophytes</taxon>
        <taxon>Trebouxiophyceae</taxon>
        <taxon>Chlorellales</taxon>
        <taxon>Chlorellaceae</taxon>
        <taxon>Auxenochlorella</taxon>
    </lineage>
</organism>
<comment type="similarity">
    <text evidence="1">Belongs to the isochorismatase family.</text>
</comment>
<dbReference type="CDD" id="cd01012">
    <property type="entry name" value="YcaC_related"/>
    <property type="match status" value="1"/>
</dbReference>
<dbReference type="AlphaFoldDB" id="A0A1D1ZU57"/>
<dbReference type="Pfam" id="PF00857">
    <property type="entry name" value="Isochorismatase"/>
    <property type="match status" value="1"/>
</dbReference>
<dbReference type="InterPro" id="IPR036380">
    <property type="entry name" value="Isochorismatase-like_sf"/>
</dbReference>
<accession>A0A1D1ZU57</accession>
<dbReference type="InterPro" id="IPR000868">
    <property type="entry name" value="Isochorismatase-like_dom"/>
</dbReference>
<gene>
    <name evidence="3" type="ORF">g.11997</name>
</gene>